<evidence type="ECO:0000256" key="3">
    <source>
        <dbReference type="ARBA" id="ARBA00022777"/>
    </source>
</evidence>
<comment type="caution">
    <text evidence="9">The sequence shown here is derived from an EMBL/GenBank/DDBJ whole genome shotgun (WGS) entry which is preliminary data.</text>
</comment>
<organism evidence="9 10">
    <name type="scientific">Blattamonas nauphoetae</name>
    <dbReference type="NCBI Taxonomy" id="2049346"/>
    <lineage>
        <taxon>Eukaryota</taxon>
        <taxon>Metamonada</taxon>
        <taxon>Preaxostyla</taxon>
        <taxon>Oxymonadida</taxon>
        <taxon>Blattamonas</taxon>
    </lineage>
</organism>
<feature type="transmembrane region" description="Helical" evidence="6">
    <location>
        <begin position="542"/>
        <end position="564"/>
    </location>
</feature>
<dbReference type="InterPro" id="IPR011009">
    <property type="entry name" value="Kinase-like_dom_sf"/>
</dbReference>
<feature type="region of interest" description="Disordered" evidence="5">
    <location>
        <begin position="726"/>
        <end position="787"/>
    </location>
</feature>
<evidence type="ECO:0000256" key="6">
    <source>
        <dbReference type="SAM" id="Phobius"/>
    </source>
</evidence>
<dbReference type="PROSITE" id="PS50011">
    <property type="entry name" value="PROTEIN_KINASE_DOM"/>
    <property type="match status" value="1"/>
</dbReference>
<feature type="compositionally biased region" description="Polar residues" evidence="5">
    <location>
        <begin position="763"/>
        <end position="774"/>
    </location>
</feature>
<evidence type="ECO:0000259" key="8">
    <source>
        <dbReference type="PROSITE" id="PS50011"/>
    </source>
</evidence>
<dbReference type="InterPro" id="IPR001245">
    <property type="entry name" value="Ser-Thr/Tyr_kinase_cat_dom"/>
</dbReference>
<feature type="compositionally biased region" description="Low complexity" evidence="5">
    <location>
        <begin position="747"/>
        <end position="761"/>
    </location>
</feature>
<dbReference type="SUPFAM" id="SSF56112">
    <property type="entry name" value="Protein kinase-like (PK-like)"/>
    <property type="match status" value="1"/>
</dbReference>
<evidence type="ECO:0000313" key="9">
    <source>
        <dbReference type="EMBL" id="KAK2941052.1"/>
    </source>
</evidence>
<dbReference type="EMBL" id="JARBJD010000558">
    <property type="protein sequence ID" value="KAK2941052.1"/>
    <property type="molecule type" value="Genomic_DNA"/>
</dbReference>
<dbReference type="SUPFAM" id="SSF51126">
    <property type="entry name" value="Pectin lyase-like"/>
    <property type="match status" value="1"/>
</dbReference>
<keyword evidence="10" id="KW-1185">Reference proteome</keyword>
<evidence type="ECO:0000256" key="2">
    <source>
        <dbReference type="ARBA" id="ARBA00022679"/>
    </source>
</evidence>
<keyword evidence="6" id="KW-1133">Transmembrane helix</keyword>
<dbReference type="PANTHER" id="PTHR23257">
    <property type="entry name" value="SERINE-THREONINE PROTEIN KINASE"/>
    <property type="match status" value="1"/>
</dbReference>
<dbReference type="Gene3D" id="1.10.510.10">
    <property type="entry name" value="Transferase(Phosphotransferase) domain 1"/>
    <property type="match status" value="1"/>
</dbReference>
<keyword evidence="2" id="KW-0808">Transferase</keyword>
<evidence type="ECO:0000256" key="4">
    <source>
        <dbReference type="ARBA" id="ARBA00023137"/>
    </source>
</evidence>
<feature type="domain" description="Protein kinase" evidence="8">
    <location>
        <begin position="506"/>
        <end position="901"/>
    </location>
</feature>
<evidence type="ECO:0000256" key="5">
    <source>
        <dbReference type="SAM" id="MobiDB-lite"/>
    </source>
</evidence>
<dbReference type="InterPro" id="IPR000719">
    <property type="entry name" value="Prot_kinase_dom"/>
</dbReference>
<proteinExistence type="predicted"/>
<protein>
    <recommendedName>
        <fullName evidence="1">receptor protein-tyrosine kinase</fullName>
        <ecNumber evidence="1">2.7.10.1</ecNumber>
    </recommendedName>
</protein>
<dbReference type="Pfam" id="PF07714">
    <property type="entry name" value="PK_Tyr_Ser-Thr"/>
    <property type="match status" value="1"/>
</dbReference>
<keyword evidence="6" id="KW-0812">Transmembrane</keyword>
<dbReference type="Proteomes" id="UP001281761">
    <property type="component" value="Unassembled WGS sequence"/>
</dbReference>
<name>A0ABQ9WQK7_9EUKA</name>
<reference evidence="9 10" key="1">
    <citation type="journal article" date="2022" name="bioRxiv">
        <title>Genomics of Preaxostyla Flagellates Illuminates Evolutionary Transitions and the Path Towards Mitochondrial Loss.</title>
        <authorList>
            <person name="Novak L.V.F."/>
            <person name="Treitli S.C."/>
            <person name="Pyrih J."/>
            <person name="Halakuc P."/>
            <person name="Pipaliya S.V."/>
            <person name="Vacek V."/>
            <person name="Brzon O."/>
            <person name="Soukal P."/>
            <person name="Eme L."/>
            <person name="Dacks J.B."/>
            <person name="Karnkowska A."/>
            <person name="Elias M."/>
            <person name="Hampl V."/>
        </authorList>
    </citation>
    <scope>NUCLEOTIDE SEQUENCE [LARGE SCALE GENOMIC DNA]</scope>
    <source>
        <strain evidence="9">NAU3</strain>
        <tissue evidence="9">Gut</tissue>
    </source>
</reference>
<evidence type="ECO:0000256" key="7">
    <source>
        <dbReference type="SAM" id="SignalP"/>
    </source>
</evidence>
<dbReference type="InterPro" id="IPR050167">
    <property type="entry name" value="Ser_Thr_protein_kinase"/>
</dbReference>
<sequence>MKETKWYCRSLIISAPLVASVLTATTATASSQTVIHNTEFSLSLAGEEERWVELTSNSAATLPQTSWTNTFSFSSPIRGVVVHDPVKVPNPSFNPFSLLYEWHPRTTPAIHVSSSGKEDHVLCGHDKMPCLTLNGGVALTDIWTVTVVGEGVADGRLDVSGKQLAVSGGFGTETLKFSGNGQIGSVSGVDSKTTLTELAIDGSASSHTGTGSLFEIGGGSLVLTKCSIKPGSTLTPRLISMTGHSLTLDSVSLISVAFSATPIVLQSVKSASLQNVTVSKCKVDTILSCNGVDDLLIQLSTFTGITGPYETNTDDLCEWSTGLVELVDSNCTLNFASFYDLDDGAILMENSTLSIESSTFHDNTPNDKVFTSVHRNIRCLGESAINVGSLSGGDGRESDSMWISSEPSCTVMKNKSQSSSPFFVPTLSVSDSRSTHKNSAITLSLRGSLFIPCGLKLRVVEFEKNQENVKSYSLDFETVNPTKWTESELTLQFPESSIPLNATREWRGMLEFGDGATTSEHLVLKRSVRDERMSQFGNTMKWLGPVVGGVLALFLILLIIFLLLRRRRKQKKAQLAKEMKSKEELNQVEEKIEFVEDFNVGHTTNMINAAEDKSFLVETNASDMTKVGDAEKPLPRSVVSDQLEVVKVGDNLEVVQIEKKRTLYNILHKEDTQQLDRRQLQRKLTLGLARLAKAKTTKELFLRLSPHTIFFDANGEIHFRLKDEQPVPAAPPRRNLTNPPPSHVDNPFGSDGSSSSQPPFSLVDNNAQTGQPKNTPVPLFPQPSDNDLTSQSFFGSSPVVQIATGRAEGMRWRAPEVADNKTAVDETHCAVFSLGIILWEIETGLVPFGEIDEANASRQLCSGMPLKMDDIEDDGFKSLITSCLDLNPADRPSLETIAEFFAQPGKTTSMLQKDIRVGY</sequence>
<keyword evidence="3" id="KW-0418">Kinase</keyword>
<dbReference type="InterPro" id="IPR011050">
    <property type="entry name" value="Pectin_lyase_fold/virulence"/>
</dbReference>
<gene>
    <name evidence="9" type="ORF">BLNAU_24033</name>
</gene>
<feature type="chain" id="PRO_5046657031" description="receptor protein-tyrosine kinase" evidence="7">
    <location>
        <begin position="32"/>
        <end position="919"/>
    </location>
</feature>
<feature type="signal peptide" evidence="7">
    <location>
        <begin position="1"/>
        <end position="31"/>
    </location>
</feature>
<keyword evidence="6" id="KW-0472">Membrane</keyword>
<dbReference type="Gene3D" id="6.10.250.2930">
    <property type="match status" value="1"/>
</dbReference>
<keyword evidence="7" id="KW-0732">Signal</keyword>
<keyword evidence="4" id="KW-0829">Tyrosine-protein kinase</keyword>
<evidence type="ECO:0000313" key="10">
    <source>
        <dbReference type="Proteomes" id="UP001281761"/>
    </source>
</evidence>
<dbReference type="InterPro" id="IPR044912">
    <property type="entry name" value="Egfr_JX_dom"/>
</dbReference>
<evidence type="ECO:0000256" key="1">
    <source>
        <dbReference type="ARBA" id="ARBA00011902"/>
    </source>
</evidence>
<accession>A0ABQ9WQK7</accession>
<dbReference type="EC" id="2.7.10.1" evidence="1"/>